<dbReference type="EMBL" id="JASKHM010000001">
    <property type="protein sequence ID" value="MEQ4481291.1"/>
    <property type="molecule type" value="Genomic_DNA"/>
</dbReference>
<evidence type="ECO:0008006" key="3">
    <source>
        <dbReference type="Google" id="ProtNLM"/>
    </source>
</evidence>
<keyword evidence="2" id="KW-1185">Reference proteome</keyword>
<dbReference type="RefSeq" id="WP_232182201.1">
    <property type="nucleotide sequence ID" value="NZ_JAIOAP010000001.1"/>
</dbReference>
<sequence>MGKSGGKHSAYRHFFTFLLLLAGVLVFAGLAYALPFTGGGPKSFEDYYPVDYSAHITMGSPNNSSVLLTQKSFTDGQPVYFSNIGGKTAKRLSGSNANEQYMYLDIDDSFALRSKTWIEHPRVEIDFWFYDDGTPGDTFFIQYDSLGSGAYKNATVVTKSGTNKWKNVSVSLVDHNFNNSQNGGSDFRIGVTAAGKHVYIHQVVVQIPPQTYTASSILGNPNTEDKVYMNTFTDGTAPVSSGLSQSARYVSKDSASTQYMYFDLRNSFKWNAAAKRDLRVTVEYYDNAAGNLFAVQYSSTAGGAYKETATVQGTGSNQWKLYTIPISDASFTNAQNAASDFRLVAKKATGNVNIHRVNVYITPGEYVKPYITDFTGPTFQSATDRIVYTSFFYWYDVYSHAHMNESGKDILQNHPPDAVMATYSKYDPQFWKNELQDMIDTGVDIAGLCYWGSESEMGKWSIVGLPAMVTALDNLTAEGKTPPRIGLFFDTNSLRSDYPGYSNRGHEDNGVQKGLTTQYELEDLYKKVKDFYSMIPPQYWARVDGKVWFSTYEQGNQSPIDYDNVFSYINTRFQADFGLELFLAPETMWGYNSNMEYDVHDYWGSANNVLGFGGLDSAVGGVGSGANNTATSVNSGGHPIIIPDPNGERLTSQLKGALYSGRKIIDLSNWNEMHEGGNLNRTKEAGTRNLDIIKGLLTNLQTYVYDIQGSPYRDAIGGQVFTRSTDGTYFWWDLNRTLPAGTYKVFVRAHGYNRNVTVNQVNEDTGTTVKSMNVKINSNDLTYYTLQDYYVGKIDYDGTYDLRLADWSNGSIIMDEVYLVPSYEGFKYYDLGGTADTAAVGGGAATRTSAGSYLWWELNKDLNPNKFRVYVRAKGTGTFNLLQGNKDAGTTIKSMAVPVNSTGYKEYFAGFISYDGTYNLRLADWSPAGLHVDEVHLEPHFTNFPLSPNTVWGNYTDDPADPKTIFGHAKPADVSGNYMWGPYQRRFLPNIYNFYARTTGSGIGHSFGVSNMETSQNMYLNSYTTDTNNAYADYYAGTFSYNNSYNLLLSDFGAAGGYMDFYAAVPKKDEILTYLDVGNTNDANPGIVGGKVMTLASDGIYSWWALGTRLPAGNYGVYVTVKGTGNFTEHQFNEDTNTVIATGTAAVNSPTDYIDQYVMDIAYDGTYNLRLTDWSNAGLRVDMVYLIRR</sequence>
<evidence type="ECO:0000313" key="1">
    <source>
        <dbReference type="EMBL" id="MEQ4481291.1"/>
    </source>
</evidence>
<dbReference type="Gene3D" id="3.20.20.80">
    <property type="entry name" value="Glycosidases"/>
    <property type="match status" value="1"/>
</dbReference>
<reference evidence="1 2" key="1">
    <citation type="journal article" date="2023" name="Genome Announc.">
        <title>Pan-Genome Analyses of the Genus Cohnella and Proposal of the Novel Species Cohnella silvisoli sp. nov., Isolated from Forest Soil.</title>
        <authorList>
            <person name="Wang C."/>
            <person name="Mao L."/>
            <person name="Bao G."/>
            <person name="Zhu H."/>
        </authorList>
    </citation>
    <scope>NUCLEOTIDE SEQUENCE [LARGE SCALE GENOMIC DNA]</scope>
    <source>
        <strain evidence="1 2">NL03-T5-1</strain>
    </source>
</reference>
<dbReference type="Proteomes" id="UP001493487">
    <property type="component" value="Unassembled WGS sequence"/>
</dbReference>
<proteinExistence type="predicted"/>
<protein>
    <recommendedName>
        <fullName evidence="3">CBM6 domain-containing protein</fullName>
    </recommendedName>
</protein>
<organism evidence="1 2">
    <name type="scientific">Cohnella silvisoli</name>
    <dbReference type="NCBI Taxonomy" id="2873699"/>
    <lineage>
        <taxon>Bacteria</taxon>
        <taxon>Bacillati</taxon>
        <taxon>Bacillota</taxon>
        <taxon>Bacilli</taxon>
        <taxon>Bacillales</taxon>
        <taxon>Paenibacillaceae</taxon>
        <taxon>Cohnella</taxon>
    </lineage>
</organism>
<comment type="caution">
    <text evidence="1">The sequence shown here is derived from an EMBL/GenBank/DDBJ whole genome shotgun (WGS) entry which is preliminary data.</text>
</comment>
<accession>A0ABV1KMP3</accession>
<name>A0ABV1KMP3_9BACL</name>
<gene>
    <name evidence="1" type="ORF">QJS35_02655</name>
</gene>
<evidence type="ECO:0000313" key="2">
    <source>
        <dbReference type="Proteomes" id="UP001493487"/>
    </source>
</evidence>